<feature type="domain" description="Glutaredoxin" evidence="1">
    <location>
        <begin position="204"/>
        <end position="261"/>
    </location>
</feature>
<evidence type="ECO:0000313" key="3">
    <source>
        <dbReference type="Proteomes" id="UP001230188"/>
    </source>
</evidence>
<dbReference type="SUPFAM" id="SSF52833">
    <property type="entry name" value="Thioredoxin-like"/>
    <property type="match status" value="1"/>
</dbReference>
<dbReference type="Proteomes" id="UP001230188">
    <property type="component" value="Unassembled WGS sequence"/>
</dbReference>
<dbReference type="InterPro" id="IPR002109">
    <property type="entry name" value="Glutaredoxin"/>
</dbReference>
<dbReference type="InterPro" id="IPR036249">
    <property type="entry name" value="Thioredoxin-like_sf"/>
</dbReference>
<proteinExistence type="predicted"/>
<dbReference type="EMBL" id="JAQMWT010000314">
    <property type="protein sequence ID" value="KAJ8605648.1"/>
    <property type="molecule type" value="Genomic_DNA"/>
</dbReference>
<gene>
    <name evidence="2" type="ORF">CTAYLR_000153</name>
</gene>
<sequence>MKVLGVLGLASALAPRSISDLEGYCLGGPRVAGVFAVFDAAGAAQFVGMARDAKSALARLAATQEEENCRSARVLEFEKPSRAEMDAVREEWVAALGPPATHQSEGSRWSRPPLTQDQAERKLRLRQAIADSSLRDEDPEAWGAVVRKAMKDGDFDGSDSDGLDAQIRSDERATMRRAAGDWQQEVQAQTEEALRPEWQTARLEMYVARGCARCDRVRAALRKLGAYWTEVDLDALPEDADDDITRRARHARFETVPQLYVLRAPPLNGRPAEWLVGGADDLDAELKIPETTAFSFKGRISDPAFLSLY</sequence>
<evidence type="ECO:0000313" key="2">
    <source>
        <dbReference type="EMBL" id="KAJ8605648.1"/>
    </source>
</evidence>
<keyword evidence="3" id="KW-1185">Reference proteome</keyword>
<dbReference type="PROSITE" id="PS51354">
    <property type="entry name" value="GLUTAREDOXIN_2"/>
    <property type="match status" value="1"/>
</dbReference>
<dbReference type="AlphaFoldDB" id="A0AAD7XK76"/>
<dbReference type="Gene3D" id="3.40.30.10">
    <property type="entry name" value="Glutaredoxin"/>
    <property type="match status" value="1"/>
</dbReference>
<organism evidence="2 3">
    <name type="scientific">Chrysophaeum taylorii</name>
    <dbReference type="NCBI Taxonomy" id="2483200"/>
    <lineage>
        <taxon>Eukaryota</taxon>
        <taxon>Sar</taxon>
        <taxon>Stramenopiles</taxon>
        <taxon>Ochrophyta</taxon>
        <taxon>Pelagophyceae</taxon>
        <taxon>Pelagomonadales</taxon>
        <taxon>Pelagomonadaceae</taxon>
        <taxon>Chrysophaeum</taxon>
    </lineage>
</organism>
<protein>
    <recommendedName>
        <fullName evidence="1">Glutaredoxin domain-containing protein</fullName>
    </recommendedName>
</protein>
<reference evidence="2" key="1">
    <citation type="submission" date="2023-01" db="EMBL/GenBank/DDBJ databases">
        <title>Metagenome sequencing of chrysophaentin producing Chrysophaeum taylorii.</title>
        <authorList>
            <person name="Davison J."/>
            <person name="Bewley C."/>
        </authorList>
    </citation>
    <scope>NUCLEOTIDE SEQUENCE</scope>
    <source>
        <strain evidence="2">NIES-1699</strain>
    </source>
</reference>
<dbReference type="CDD" id="cd02066">
    <property type="entry name" value="GRX_family"/>
    <property type="match status" value="1"/>
</dbReference>
<dbReference type="Pfam" id="PF00462">
    <property type="entry name" value="Glutaredoxin"/>
    <property type="match status" value="1"/>
</dbReference>
<accession>A0AAD7XK76</accession>
<comment type="caution">
    <text evidence="2">The sequence shown here is derived from an EMBL/GenBank/DDBJ whole genome shotgun (WGS) entry which is preliminary data.</text>
</comment>
<name>A0AAD7XK76_9STRA</name>
<evidence type="ECO:0000259" key="1">
    <source>
        <dbReference type="Pfam" id="PF00462"/>
    </source>
</evidence>